<evidence type="ECO:0000313" key="1">
    <source>
        <dbReference type="EMBL" id="PSR71608.1"/>
    </source>
</evidence>
<comment type="caution">
    <text evidence="1">The sequence shown here is derived from an EMBL/GenBank/DDBJ whole genome shotgun (WGS) entry which is preliminary data.</text>
</comment>
<reference evidence="1 2" key="1">
    <citation type="submission" date="2018-02" db="EMBL/GenBank/DDBJ databases">
        <title>Genome sequence of the basidiomycete white-rot fungus Phlebia centrifuga.</title>
        <authorList>
            <person name="Granchi Z."/>
            <person name="Peng M."/>
            <person name="de Vries R.P."/>
            <person name="Hilden K."/>
            <person name="Makela M.R."/>
            <person name="Grigoriev I."/>
            <person name="Riley R."/>
        </authorList>
    </citation>
    <scope>NUCLEOTIDE SEQUENCE [LARGE SCALE GENOMIC DNA]</scope>
    <source>
        <strain evidence="1 2">FBCC195</strain>
    </source>
</reference>
<dbReference type="Proteomes" id="UP000186601">
    <property type="component" value="Unassembled WGS sequence"/>
</dbReference>
<dbReference type="InterPro" id="IPR012341">
    <property type="entry name" value="6hp_glycosidase-like_sf"/>
</dbReference>
<dbReference type="GO" id="GO:0005975">
    <property type="term" value="P:carbohydrate metabolic process"/>
    <property type="evidence" value="ECO:0007669"/>
    <property type="project" value="InterPro"/>
</dbReference>
<dbReference type="STRING" id="98765.A0A2R6NH75"/>
<dbReference type="OrthoDB" id="10036721at2759"/>
<sequence>MEVKKVTGAVRDAQNLVVGGASSHKGSATLSGNQSWLTLDFGVEVGGLISMQLDSVSSSSGLALSFTESPMFISPLTSDDSSYPSPNMSYDGVLHLMSPLKGGLWTQPSATLRGGFRYLTVASTAAGEVSISNVSAAISFMPHVQNLRDYSGYFYAADPIFHDKDFLTKIWYSGAYTVQTNTVPLYTGRQVPFVSSPGWQNNATLGVAGPIIVDGAKRDRANVLGGDMGVAVPTQFVSTNDLLPTRNALSTMFAAINPMTGALPESGPPLSQLGSDTYHMWTLIGTHNYFLYSGDAVWLEGVWTNFTKAVGYVLGKVDDSGLMNVTGLRDWARLGGGGHNAEGNALLYKV</sequence>
<proteinExistence type="predicted"/>
<dbReference type="GO" id="GO:0003824">
    <property type="term" value="F:catalytic activity"/>
    <property type="evidence" value="ECO:0007669"/>
    <property type="project" value="UniProtKB-ARBA"/>
</dbReference>
<dbReference type="SUPFAM" id="SSF48208">
    <property type="entry name" value="Six-hairpin glycosidases"/>
    <property type="match status" value="1"/>
</dbReference>
<dbReference type="AlphaFoldDB" id="A0A2R6NH75"/>
<organism evidence="1 2">
    <name type="scientific">Hermanssonia centrifuga</name>
    <dbReference type="NCBI Taxonomy" id="98765"/>
    <lineage>
        <taxon>Eukaryota</taxon>
        <taxon>Fungi</taxon>
        <taxon>Dikarya</taxon>
        <taxon>Basidiomycota</taxon>
        <taxon>Agaricomycotina</taxon>
        <taxon>Agaricomycetes</taxon>
        <taxon>Polyporales</taxon>
        <taxon>Meruliaceae</taxon>
        <taxon>Hermanssonia</taxon>
    </lineage>
</organism>
<accession>A0A2R6NH75</accession>
<gene>
    <name evidence="1" type="ORF">PHLCEN_2v12461</name>
</gene>
<dbReference type="PANTHER" id="PTHR34987:SF5">
    <property type="entry name" value="ALPHA-RHAMNOSIDASE"/>
    <property type="match status" value="1"/>
</dbReference>
<dbReference type="Gene3D" id="1.50.10.10">
    <property type="match status" value="1"/>
</dbReference>
<name>A0A2R6NH75_9APHY</name>
<dbReference type="PANTHER" id="PTHR34987">
    <property type="entry name" value="C, PUTATIVE (AFU_ORTHOLOGUE AFUA_3G02880)-RELATED"/>
    <property type="match status" value="1"/>
</dbReference>
<dbReference type="InterPro" id="IPR008928">
    <property type="entry name" value="6-hairpin_glycosidase_sf"/>
</dbReference>
<dbReference type="EMBL" id="MLYV02001259">
    <property type="protein sequence ID" value="PSR71608.1"/>
    <property type="molecule type" value="Genomic_DNA"/>
</dbReference>
<protein>
    <submittedName>
        <fullName evidence="1">Uncharacterized protein</fullName>
    </submittedName>
</protein>
<evidence type="ECO:0000313" key="2">
    <source>
        <dbReference type="Proteomes" id="UP000186601"/>
    </source>
</evidence>
<keyword evidence="2" id="KW-1185">Reference proteome</keyword>